<gene>
    <name evidence="11" type="ORF">MBSD_n0551</name>
</gene>
<evidence type="ECO:0000259" key="10">
    <source>
        <dbReference type="Pfam" id="PF02108"/>
    </source>
</evidence>
<dbReference type="GO" id="GO:0015031">
    <property type="term" value="P:protein transport"/>
    <property type="evidence" value="ECO:0007669"/>
    <property type="project" value="UniProtKB-KW"/>
</dbReference>
<keyword evidence="8" id="KW-0653">Protein transport</keyword>
<evidence type="ECO:0000256" key="5">
    <source>
        <dbReference type="ARBA" id="ARBA00022448"/>
    </source>
</evidence>
<evidence type="ECO:0000313" key="12">
    <source>
        <dbReference type="Proteomes" id="UP000253740"/>
    </source>
</evidence>
<name>A0A0K8QLG3_9GAMM</name>
<keyword evidence="5" id="KW-0813">Transport</keyword>
<dbReference type="RefSeq" id="WP_062534876.1">
    <property type="nucleotide sequence ID" value="NZ_DF970155.1"/>
</dbReference>
<dbReference type="OrthoDB" id="6196089at2"/>
<reference evidence="11" key="1">
    <citation type="submission" date="2015-08" db="EMBL/GenBank/DDBJ databases">
        <title>Complete DNA Sequence of Pseudomonas syringae pv. actinidiae, the Causal Agent of Kiwifruit Canker Disease.</title>
        <authorList>
            <person name="Rikkerink E.H.A."/>
            <person name="Fineran P.C."/>
        </authorList>
    </citation>
    <scope>NUCLEOTIDE SEQUENCE</scope>
    <source>
        <strain evidence="11">SkMP5</strain>
    </source>
</reference>
<comment type="subcellular location">
    <subcellularLocation>
        <location evidence="2">Cytoplasm</location>
    </subcellularLocation>
</comment>
<dbReference type="GO" id="GO:0009288">
    <property type="term" value="C:bacterial-type flagellum"/>
    <property type="evidence" value="ECO:0007669"/>
    <property type="project" value="InterPro"/>
</dbReference>
<keyword evidence="7" id="KW-1005">Bacterial flagellum biogenesis</keyword>
<feature type="domain" description="Flagellar assembly protein FliH/Type III secretion system HrpE" evidence="10">
    <location>
        <begin position="67"/>
        <end position="189"/>
    </location>
</feature>
<keyword evidence="6" id="KW-0963">Cytoplasm</keyword>
<organism evidence="11">
    <name type="scientific">Mizugakiibacter sediminis</name>
    <dbReference type="NCBI Taxonomy" id="1475481"/>
    <lineage>
        <taxon>Bacteria</taxon>
        <taxon>Pseudomonadati</taxon>
        <taxon>Pseudomonadota</taxon>
        <taxon>Gammaproteobacteria</taxon>
        <taxon>Lysobacterales</taxon>
        <taxon>Rhodanobacteraceae</taxon>
        <taxon>Mizugakiibacter</taxon>
    </lineage>
</organism>
<dbReference type="AlphaFoldDB" id="A0A0K8QLG3"/>
<dbReference type="Pfam" id="PF02108">
    <property type="entry name" value="FliH"/>
    <property type="match status" value="1"/>
</dbReference>
<evidence type="ECO:0000256" key="4">
    <source>
        <dbReference type="ARBA" id="ARBA00016507"/>
    </source>
</evidence>
<dbReference type="GO" id="GO:0003774">
    <property type="term" value="F:cytoskeletal motor activity"/>
    <property type="evidence" value="ECO:0007669"/>
    <property type="project" value="InterPro"/>
</dbReference>
<keyword evidence="12" id="KW-1185">Reference proteome</keyword>
<proteinExistence type="inferred from homology"/>
<keyword evidence="11" id="KW-0966">Cell projection</keyword>
<evidence type="ECO:0000256" key="1">
    <source>
        <dbReference type="ARBA" id="ARBA00003041"/>
    </source>
</evidence>
<dbReference type="EMBL" id="DF970155">
    <property type="protein sequence ID" value="GAP65262.1"/>
    <property type="molecule type" value="Genomic_DNA"/>
</dbReference>
<evidence type="ECO:0000256" key="6">
    <source>
        <dbReference type="ARBA" id="ARBA00022490"/>
    </source>
</evidence>
<dbReference type="PRINTS" id="PR01003">
    <property type="entry name" value="FLGFLIH"/>
</dbReference>
<sequence length="215" mass="23266">MNLSGVLAREQVDCAQRWELPEMGPARAQPPQTLRKLESLEAEARAEGYARGLEEGRAAARREQEARVRELEALLDALAPAFAPLDEAAERELAQLAVAIARQLVRRELRQHPDEVIGVVRAALTALPSSTRHVRVHLHPDDARLVREHLAAPESGRAWEIVEDPLLTRGGCRVASEVSRVDARLETRLGAVIGAVLGEGRSGDLDAGAAQEGGA</sequence>
<keyword evidence="11" id="KW-0282">Flagellum</keyword>
<dbReference type="InterPro" id="IPR000563">
    <property type="entry name" value="Flag_FliH"/>
</dbReference>
<dbReference type="InterPro" id="IPR051472">
    <property type="entry name" value="T3SS_Stator/FliH"/>
</dbReference>
<evidence type="ECO:0000256" key="2">
    <source>
        <dbReference type="ARBA" id="ARBA00004496"/>
    </source>
</evidence>
<accession>A0A0K8QLG3</accession>
<evidence type="ECO:0000313" key="11">
    <source>
        <dbReference type="EMBL" id="GAP65262.1"/>
    </source>
</evidence>
<dbReference type="GO" id="GO:0044781">
    <property type="term" value="P:bacterial-type flagellum organization"/>
    <property type="evidence" value="ECO:0007669"/>
    <property type="project" value="UniProtKB-KW"/>
</dbReference>
<evidence type="ECO:0000256" key="9">
    <source>
        <dbReference type="ARBA" id="ARBA00023225"/>
    </source>
</evidence>
<dbReference type="Proteomes" id="UP000253740">
    <property type="component" value="Unassembled WGS sequence"/>
</dbReference>
<dbReference type="GO" id="GO:0071973">
    <property type="term" value="P:bacterial-type flagellum-dependent cell motility"/>
    <property type="evidence" value="ECO:0007669"/>
    <property type="project" value="InterPro"/>
</dbReference>
<dbReference type="PANTHER" id="PTHR34982:SF1">
    <property type="entry name" value="FLAGELLAR ASSEMBLY PROTEIN FLIH"/>
    <property type="match status" value="1"/>
</dbReference>
<dbReference type="STRING" id="1475481.GCA_000953855_00560"/>
<protein>
    <recommendedName>
        <fullName evidence="4">Flagellar assembly protein FliH</fullName>
    </recommendedName>
</protein>
<evidence type="ECO:0000256" key="3">
    <source>
        <dbReference type="ARBA" id="ARBA00006602"/>
    </source>
</evidence>
<dbReference type="GO" id="GO:0005829">
    <property type="term" value="C:cytosol"/>
    <property type="evidence" value="ECO:0007669"/>
    <property type="project" value="TreeGrafter"/>
</dbReference>
<dbReference type="InterPro" id="IPR018035">
    <property type="entry name" value="Flagellar_FliH/T3SS_HrpE"/>
</dbReference>
<keyword evidence="9" id="KW-1006">Bacterial flagellum protein export</keyword>
<evidence type="ECO:0000256" key="8">
    <source>
        <dbReference type="ARBA" id="ARBA00022927"/>
    </source>
</evidence>
<keyword evidence="11" id="KW-0969">Cilium</keyword>
<comment type="function">
    <text evidence="1">Needed for flagellar regrowth and assembly.</text>
</comment>
<comment type="similarity">
    <text evidence="3">Belongs to the FliH family.</text>
</comment>
<evidence type="ECO:0000256" key="7">
    <source>
        <dbReference type="ARBA" id="ARBA00022795"/>
    </source>
</evidence>
<dbReference type="PANTHER" id="PTHR34982">
    <property type="entry name" value="YOP PROTEINS TRANSLOCATION PROTEIN L"/>
    <property type="match status" value="1"/>
</dbReference>